<dbReference type="PANTHER" id="PTHR42878:SF7">
    <property type="entry name" value="SENSOR HISTIDINE KINASE GLRK"/>
    <property type="match status" value="1"/>
</dbReference>
<dbReference type="PROSITE" id="PS50109">
    <property type="entry name" value="HIS_KIN"/>
    <property type="match status" value="1"/>
</dbReference>
<dbReference type="Pfam" id="PF02518">
    <property type="entry name" value="HATPase_c"/>
    <property type="match status" value="1"/>
</dbReference>
<organism evidence="9 10">
    <name type="scientific">Parasulfuritortus cantonensis</name>
    <dbReference type="NCBI Taxonomy" id="2528202"/>
    <lineage>
        <taxon>Bacteria</taxon>
        <taxon>Pseudomonadati</taxon>
        <taxon>Pseudomonadota</taxon>
        <taxon>Betaproteobacteria</taxon>
        <taxon>Nitrosomonadales</taxon>
        <taxon>Thiobacillaceae</taxon>
        <taxon>Parasulfuritortus</taxon>
    </lineage>
</organism>
<evidence type="ECO:0000256" key="3">
    <source>
        <dbReference type="ARBA" id="ARBA00022679"/>
    </source>
</evidence>
<keyword evidence="3" id="KW-0808">Transferase</keyword>
<evidence type="ECO:0000256" key="2">
    <source>
        <dbReference type="ARBA" id="ARBA00012438"/>
    </source>
</evidence>
<comment type="caution">
    <text evidence="9">The sequence shown here is derived from an EMBL/GenBank/DDBJ whole genome shotgun (WGS) entry which is preliminary data.</text>
</comment>
<dbReference type="InterPro" id="IPR005467">
    <property type="entry name" value="His_kinase_dom"/>
</dbReference>
<proteinExistence type="predicted"/>
<keyword evidence="10" id="KW-1185">Reference proteome</keyword>
<gene>
    <name evidence="9" type="ORF">EZJ19_01075</name>
</gene>
<name>A0A4R1BR58_9PROT</name>
<dbReference type="SUPFAM" id="SSF55874">
    <property type="entry name" value="ATPase domain of HSP90 chaperone/DNA topoisomerase II/histidine kinase"/>
    <property type="match status" value="1"/>
</dbReference>
<dbReference type="PANTHER" id="PTHR42878">
    <property type="entry name" value="TWO-COMPONENT HISTIDINE KINASE"/>
    <property type="match status" value="1"/>
</dbReference>
<dbReference type="GO" id="GO:0007234">
    <property type="term" value="P:osmosensory signaling via phosphorelay pathway"/>
    <property type="evidence" value="ECO:0007669"/>
    <property type="project" value="TreeGrafter"/>
</dbReference>
<sequence length="217" mass="23654">MTMTAQDLYAALMHELKNSLGLLAMTMDRIPHIDSEAHDRPLDESRLMCQQVVERLRQSLLLYKAANHSLPMSIDAYSPHEFLREVGDEARSLARGRVAVEVAVDAAVPPLWFFDRNLVDIAISNAIHNSLVYARSRIDIRADLTDGMLSLTVADDSAGFPAHILESLATGAPFSSGGTGLGLRLAEMIAEAHANKGRAGLLRLSNEPGATFRLLLP</sequence>
<dbReference type="Proteomes" id="UP000295443">
    <property type="component" value="Unassembled WGS sequence"/>
</dbReference>
<dbReference type="GO" id="GO:0030295">
    <property type="term" value="F:protein kinase activator activity"/>
    <property type="evidence" value="ECO:0007669"/>
    <property type="project" value="TreeGrafter"/>
</dbReference>
<dbReference type="InterPro" id="IPR050351">
    <property type="entry name" value="BphY/WalK/GraS-like"/>
</dbReference>
<keyword evidence="6" id="KW-0067">ATP-binding</keyword>
<keyword evidence="5 9" id="KW-0418">Kinase</keyword>
<comment type="catalytic activity">
    <reaction evidence="1">
        <text>ATP + protein L-histidine = ADP + protein N-phospho-L-histidine.</text>
        <dbReference type="EC" id="2.7.13.3"/>
    </reaction>
</comment>
<dbReference type="RefSeq" id="WP_131444457.1">
    <property type="nucleotide sequence ID" value="NZ_SJZB01000004.1"/>
</dbReference>
<dbReference type="AlphaFoldDB" id="A0A4R1BR58"/>
<dbReference type="GO" id="GO:0005524">
    <property type="term" value="F:ATP binding"/>
    <property type="evidence" value="ECO:0007669"/>
    <property type="project" value="UniProtKB-KW"/>
</dbReference>
<evidence type="ECO:0000256" key="6">
    <source>
        <dbReference type="ARBA" id="ARBA00022840"/>
    </source>
</evidence>
<dbReference type="GO" id="GO:0000156">
    <property type="term" value="F:phosphorelay response regulator activity"/>
    <property type="evidence" value="ECO:0007669"/>
    <property type="project" value="TreeGrafter"/>
</dbReference>
<evidence type="ECO:0000259" key="8">
    <source>
        <dbReference type="PROSITE" id="PS50109"/>
    </source>
</evidence>
<keyword evidence="4" id="KW-0547">Nucleotide-binding</keyword>
<evidence type="ECO:0000256" key="7">
    <source>
        <dbReference type="ARBA" id="ARBA00023012"/>
    </source>
</evidence>
<dbReference type="InterPro" id="IPR003594">
    <property type="entry name" value="HATPase_dom"/>
</dbReference>
<dbReference type="EMBL" id="SJZB01000004">
    <property type="protein sequence ID" value="TCJ19787.1"/>
    <property type="molecule type" value="Genomic_DNA"/>
</dbReference>
<dbReference type="InterPro" id="IPR004358">
    <property type="entry name" value="Sig_transdc_His_kin-like_C"/>
</dbReference>
<evidence type="ECO:0000313" key="9">
    <source>
        <dbReference type="EMBL" id="TCJ19787.1"/>
    </source>
</evidence>
<feature type="domain" description="Histidine kinase" evidence="8">
    <location>
        <begin position="11"/>
        <end position="217"/>
    </location>
</feature>
<accession>A0A4R1BR58</accession>
<reference evidence="9 10" key="1">
    <citation type="submission" date="2019-03" db="EMBL/GenBank/DDBJ databases">
        <title>Genome sequence of Thiobacillaceae bacterium LSR1, a sulfur-oxidizing bacterium isolated from freshwater sediment.</title>
        <authorList>
            <person name="Li S."/>
        </authorList>
    </citation>
    <scope>NUCLEOTIDE SEQUENCE [LARGE SCALE GENOMIC DNA]</scope>
    <source>
        <strain evidence="9 10">LSR1</strain>
    </source>
</reference>
<dbReference type="Gene3D" id="3.30.565.10">
    <property type="entry name" value="Histidine kinase-like ATPase, C-terminal domain"/>
    <property type="match status" value="1"/>
</dbReference>
<dbReference type="GO" id="GO:0004673">
    <property type="term" value="F:protein histidine kinase activity"/>
    <property type="evidence" value="ECO:0007669"/>
    <property type="project" value="UniProtKB-EC"/>
</dbReference>
<dbReference type="OrthoDB" id="9122109at2"/>
<dbReference type="InterPro" id="IPR036890">
    <property type="entry name" value="HATPase_C_sf"/>
</dbReference>
<keyword evidence="7" id="KW-0902">Two-component regulatory system</keyword>
<dbReference type="PRINTS" id="PR00344">
    <property type="entry name" value="BCTRLSENSOR"/>
</dbReference>
<dbReference type="EC" id="2.7.13.3" evidence="2"/>
<evidence type="ECO:0000256" key="1">
    <source>
        <dbReference type="ARBA" id="ARBA00000085"/>
    </source>
</evidence>
<dbReference type="SMART" id="SM00387">
    <property type="entry name" value="HATPase_c"/>
    <property type="match status" value="1"/>
</dbReference>
<evidence type="ECO:0000256" key="5">
    <source>
        <dbReference type="ARBA" id="ARBA00022777"/>
    </source>
</evidence>
<evidence type="ECO:0000313" key="10">
    <source>
        <dbReference type="Proteomes" id="UP000295443"/>
    </source>
</evidence>
<evidence type="ECO:0000256" key="4">
    <source>
        <dbReference type="ARBA" id="ARBA00022741"/>
    </source>
</evidence>
<protein>
    <recommendedName>
        <fullName evidence="2">histidine kinase</fullName>
        <ecNumber evidence="2">2.7.13.3</ecNumber>
    </recommendedName>
</protein>